<dbReference type="SUPFAM" id="SSF53098">
    <property type="entry name" value="Ribonuclease H-like"/>
    <property type="match status" value="1"/>
</dbReference>
<dbReference type="Gene3D" id="3.30.420.10">
    <property type="entry name" value="Ribonuclease H-like superfamily/Ribonuclease H"/>
    <property type="match status" value="1"/>
</dbReference>
<dbReference type="OrthoDB" id="159416at2"/>
<dbReference type="AlphaFoldDB" id="A9DK75"/>
<reference evidence="5 6" key="1">
    <citation type="journal article" date="2011" name="J. Bacteriol.">
        <title>Genome sequence of the algicidal bacterium Kordia algicida OT-1.</title>
        <authorList>
            <person name="Lee H.S."/>
            <person name="Kang S.G."/>
            <person name="Kwon K.K."/>
            <person name="Lee J.H."/>
            <person name="Kim S.J."/>
        </authorList>
    </citation>
    <scope>NUCLEOTIDE SEQUENCE [LARGE SCALE GENOMIC DNA]</scope>
    <source>
        <strain evidence="5 6">OT-1</strain>
    </source>
</reference>
<evidence type="ECO:0000259" key="4">
    <source>
        <dbReference type="SMART" id="SM00479"/>
    </source>
</evidence>
<evidence type="ECO:0000256" key="2">
    <source>
        <dbReference type="ARBA" id="ARBA00022801"/>
    </source>
</evidence>
<dbReference type="Pfam" id="PF00929">
    <property type="entry name" value="RNase_T"/>
    <property type="match status" value="1"/>
</dbReference>
<dbReference type="InterPro" id="IPR012337">
    <property type="entry name" value="RNaseH-like_sf"/>
</dbReference>
<dbReference type="SMART" id="SM00479">
    <property type="entry name" value="EXOIII"/>
    <property type="match status" value="1"/>
</dbReference>
<keyword evidence="6" id="KW-1185">Reference proteome</keyword>
<dbReference type="EMBL" id="ABIB01000001">
    <property type="protein sequence ID" value="EDP98270.1"/>
    <property type="molecule type" value="Genomic_DNA"/>
</dbReference>
<organism evidence="5 6">
    <name type="scientific">Kordia algicida OT-1</name>
    <dbReference type="NCBI Taxonomy" id="391587"/>
    <lineage>
        <taxon>Bacteria</taxon>
        <taxon>Pseudomonadati</taxon>
        <taxon>Bacteroidota</taxon>
        <taxon>Flavobacteriia</taxon>
        <taxon>Flavobacteriales</taxon>
        <taxon>Flavobacteriaceae</taxon>
        <taxon>Kordia</taxon>
    </lineage>
</organism>
<evidence type="ECO:0000256" key="1">
    <source>
        <dbReference type="ARBA" id="ARBA00022722"/>
    </source>
</evidence>
<keyword evidence="1" id="KW-0540">Nuclease</keyword>
<dbReference type="STRING" id="391587.KAOT1_13672"/>
<name>A9DK75_9FLAO</name>
<evidence type="ECO:0000313" key="6">
    <source>
        <dbReference type="Proteomes" id="UP000002945"/>
    </source>
</evidence>
<dbReference type="PANTHER" id="PTHR23044">
    <property type="entry name" value="3'-5' EXONUCLEASE ERI1-RELATED"/>
    <property type="match status" value="1"/>
</dbReference>
<keyword evidence="2" id="KW-0378">Hydrolase</keyword>
<dbReference type="HOGENOM" id="CLU_037266_5_1_10"/>
<gene>
    <name evidence="5" type="ORF">KAOT1_13672</name>
</gene>
<dbReference type="GO" id="GO:0000175">
    <property type="term" value="F:3'-5'-RNA exonuclease activity"/>
    <property type="evidence" value="ECO:0007669"/>
    <property type="project" value="InterPro"/>
</dbReference>
<dbReference type="CDD" id="cd06133">
    <property type="entry name" value="ERI-1_3'hExo_like"/>
    <property type="match status" value="1"/>
</dbReference>
<accession>A9DK75</accession>
<dbReference type="InterPro" id="IPR013520">
    <property type="entry name" value="Ribonucl_H"/>
</dbReference>
<evidence type="ECO:0000313" key="5">
    <source>
        <dbReference type="EMBL" id="EDP98270.1"/>
    </source>
</evidence>
<dbReference type="InterPro" id="IPR051274">
    <property type="entry name" value="3-5_Exoribonuclease"/>
</dbReference>
<dbReference type="InterPro" id="IPR036397">
    <property type="entry name" value="RNaseH_sf"/>
</dbReference>
<dbReference type="InterPro" id="IPR047201">
    <property type="entry name" value="ERI-1_3'hExo-like"/>
</dbReference>
<dbReference type="GO" id="GO:0003676">
    <property type="term" value="F:nucleic acid binding"/>
    <property type="evidence" value="ECO:0007669"/>
    <property type="project" value="InterPro"/>
</dbReference>
<proteinExistence type="predicted"/>
<dbReference type="GO" id="GO:0006259">
    <property type="term" value="P:DNA metabolic process"/>
    <property type="evidence" value="ECO:0007669"/>
    <property type="project" value="UniProtKB-ARBA"/>
</dbReference>
<dbReference type="Proteomes" id="UP000002945">
    <property type="component" value="Unassembled WGS sequence"/>
</dbReference>
<dbReference type="PANTHER" id="PTHR23044:SF61">
    <property type="entry name" value="3'-5' EXORIBONUCLEASE 1-RELATED"/>
    <property type="match status" value="1"/>
</dbReference>
<feature type="domain" description="Exonuclease" evidence="4">
    <location>
        <begin position="6"/>
        <end position="183"/>
    </location>
</feature>
<evidence type="ECO:0000256" key="3">
    <source>
        <dbReference type="ARBA" id="ARBA00022839"/>
    </source>
</evidence>
<sequence length="183" mass="21079">MKTTNKILVVDLEATCWEQDGEYQRNHSEIIEIGICELDVPSGKISKQQGILVIPEHSEISRFCTELTSITPEMVAQDGVSFEDAIDILFDEYDSSAYTWASYGAYDRNKVMEECRKKQVDFPFGDQHINVKEEFKRCNRMRRGIGMARALKQLRIPLEGRHHRGVDDANNTAKILHWCLNNQ</sequence>
<protein>
    <recommendedName>
        <fullName evidence="4">Exonuclease domain-containing protein</fullName>
    </recommendedName>
</protein>
<keyword evidence="3" id="KW-0269">Exonuclease</keyword>
<dbReference type="eggNOG" id="COG5018">
    <property type="taxonomic scope" value="Bacteria"/>
</dbReference>
<comment type="caution">
    <text evidence="5">The sequence shown here is derived from an EMBL/GenBank/DDBJ whole genome shotgun (WGS) entry which is preliminary data.</text>
</comment>
<dbReference type="RefSeq" id="WP_007095283.1">
    <property type="nucleotide sequence ID" value="NZ_CP142125.1"/>
</dbReference>